<dbReference type="EMBL" id="PQXF01000024">
    <property type="protein sequence ID" value="PXF59465.1"/>
    <property type="molecule type" value="Genomic_DNA"/>
</dbReference>
<accession>A0AC61L0M3</accession>
<comment type="caution">
    <text evidence="1">The sequence shown here is derived from an EMBL/GenBank/DDBJ whole genome shotgun (WGS) entry which is preliminary data.</text>
</comment>
<gene>
    <name evidence="1" type="ORF">C4B59_11260</name>
</gene>
<evidence type="ECO:0000313" key="2">
    <source>
        <dbReference type="Proteomes" id="UP000248329"/>
    </source>
</evidence>
<evidence type="ECO:0000313" key="1">
    <source>
        <dbReference type="EMBL" id="PXF59465.1"/>
    </source>
</evidence>
<dbReference type="Proteomes" id="UP000248329">
    <property type="component" value="Unassembled WGS sequence"/>
</dbReference>
<protein>
    <submittedName>
        <fullName evidence="1">Uncharacterized protein</fullName>
    </submittedName>
</protein>
<sequence>MVLCLIENFVAGYHKPPYGAGLVFRDFHAFPAHSGNCVHAFLGLEVIPAETAGCGFRSLLWFVCVIVFTFALLLEISYNMKCGL</sequence>
<proteinExistence type="predicted"/>
<organism evidence="1 2">
    <name type="scientific">Candidatus Methanogaster sp</name>
    <dbReference type="NCBI Taxonomy" id="3386292"/>
    <lineage>
        <taxon>Archaea</taxon>
        <taxon>Methanobacteriati</taxon>
        <taxon>Methanobacteriota</taxon>
        <taxon>Stenosarchaea group</taxon>
        <taxon>Methanomicrobia</taxon>
        <taxon>Methanosarcinales</taxon>
        <taxon>ANME-2 cluster</taxon>
        <taxon>Candidatus Methanogasteraceae</taxon>
        <taxon>Candidatus Methanogaster</taxon>
    </lineage>
</organism>
<name>A0AC61L0M3_9EURY</name>
<reference evidence="1" key="1">
    <citation type="submission" date="2018-01" db="EMBL/GenBank/DDBJ databases">
        <authorList>
            <person name="Krukenberg V."/>
        </authorList>
    </citation>
    <scope>NUCLEOTIDE SEQUENCE</scope>
    <source>
        <strain evidence="1">E20ANME2</strain>
    </source>
</reference>